<feature type="unsure residue" description="I or L" evidence="7">
    <location>
        <position position="73"/>
    </location>
</feature>
<evidence type="ECO:0000256" key="3">
    <source>
        <dbReference type="ARBA" id="ARBA00023157"/>
    </source>
</evidence>
<keyword evidence="6" id="KW-1185">Reference proteome</keyword>
<accession>A0A6P8HHX9</accession>
<dbReference type="InterPro" id="IPR036056">
    <property type="entry name" value="Fibrinogen-like_C"/>
</dbReference>
<dbReference type="Gene3D" id="2.60.40.10">
    <property type="entry name" value="Immunoglobulins"/>
    <property type="match status" value="3"/>
</dbReference>
<feature type="domain" description="Ig-like" evidence="4">
    <location>
        <begin position="88"/>
        <end position="160"/>
    </location>
</feature>
<keyword evidence="2" id="KW-0964">Secreted</keyword>
<dbReference type="InterPro" id="IPR013783">
    <property type="entry name" value="Ig-like_fold"/>
</dbReference>
<dbReference type="SMART" id="SM00186">
    <property type="entry name" value="FBG"/>
    <property type="match status" value="1"/>
</dbReference>
<dbReference type="GO" id="GO:0005615">
    <property type="term" value="C:extracellular space"/>
    <property type="evidence" value="ECO:0007669"/>
    <property type="project" value="TreeGrafter"/>
</dbReference>
<dbReference type="InterPro" id="IPR013106">
    <property type="entry name" value="Ig_V-set"/>
</dbReference>
<dbReference type="InterPro" id="IPR014716">
    <property type="entry name" value="Fibrinogen_a/b/g_C_1"/>
</dbReference>
<protein>
    <submittedName>
        <fullName evidence="7">Angiopoietin-2-like</fullName>
    </submittedName>
</protein>
<dbReference type="InterPro" id="IPR003598">
    <property type="entry name" value="Ig_sub2"/>
</dbReference>
<dbReference type="SUPFAM" id="SSF56496">
    <property type="entry name" value="Fibrinogen C-terminal domain-like"/>
    <property type="match status" value="1"/>
</dbReference>
<dbReference type="FunFam" id="3.90.215.10:FF:000001">
    <property type="entry name" value="Tenascin isoform 1"/>
    <property type="match status" value="1"/>
</dbReference>
<dbReference type="InParanoid" id="A0A6P8HHX9"/>
<comment type="subcellular location">
    <subcellularLocation>
        <location evidence="1">Secreted</location>
        <location evidence="1">Extracellular space</location>
        <location evidence="1">Extracellular matrix</location>
    </subcellularLocation>
</comment>
<dbReference type="KEGG" id="aten:116289433"/>
<dbReference type="PANTHER" id="PTHR19143:SF459">
    <property type="entry name" value="FIBRINOGEN C-TERMINAL DOMAIN-CONTAINING PROTEIN"/>
    <property type="match status" value="1"/>
</dbReference>
<dbReference type="NCBIfam" id="NF040941">
    <property type="entry name" value="GGGWT_bact"/>
    <property type="match status" value="1"/>
</dbReference>
<evidence type="ECO:0000256" key="1">
    <source>
        <dbReference type="ARBA" id="ARBA00004498"/>
    </source>
</evidence>
<dbReference type="SUPFAM" id="SSF48726">
    <property type="entry name" value="Immunoglobulin"/>
    <property type="match status" value="3"/>
</dbReference>
<keyword evidence="2" id="KW-0272">Extracellular matrix</keyword>
<proteinExistence type="predicted"/>
<reference evidence="7" key="1">
    <citation type="submission" date="2025-08" db="UniProtKB">
        <authorList>
            <consortium name="RefSeq"/>
        </authorList>
    </citation>
    <scope>IDENTIFICATION</scope>
    <source>
        <tissue evidence="7">Tentacle</tissue>
    </source>
</reference>
<dbReference type="InterPro" id="IPR007110">
    <property type="entry name" value="Ig-like_dom"/>
</dbReference>
<feature type="domain" description="Ig-like" evidence="4">
    <location>
        <begin position="177"/>
        <end position="263"/>
    </location>
</feature>
<dbReference type="Pfam" id="PF00147">
    <property type="entry name" value="Fibrinogen_C"/>
    <property type="match status" value="1"/>
</dbReference>
<dbReference type="InterPro" id="IPR002181">
    <property type="entry name" value="Fibrinogen_a/b/g_C_dom"/>
</dbReference>
<evidence type="ECO:0000313" key="6">
    <source>
        <dbReference type="Proteomes" id="UP000515163"/>
    </source>
</evidence>
<dbReference type="Pfam" id="PF13927">
    <property type="entry name" value="Ig_3"/>
    <property type="match status" value="2"/>
</dbReference>
<dbReference type="InterPro" id="IPR003599">
    <property type="entry name" value="Ig_sub"/>
</dbReference>
<dbReference type="PANTHER" id="PTHR19143">
    <property type="entry name" value="FIBRINOGEN/TENASCIN/ANGIOPOEITIN"/>
    <property type="match status" value="1"/>
</dbReference>
<dbReference type="InterPro" id="IPR050373">
    <property type="entry name" value="Fibrinogen_C-term_domain"/>
</dbReference>
<gene>
    <name evidence="7" type="primary">LOC116289433</name>
</gene>
<feature type="domain" description="Fibrinogen C-terminal" evidence="5">
    <location>
        <begin position="260"/>
        <end position="474"/>
    </location>
</feature>
<feature type="domain" description="Ig-like" evidence="4">
    <location>
        <begin position="1"/>
        <end position="85"/>
    </location>
</feature>
<dbReference type="SMART" id="SM00409">
    <property type="entry name" value="IG"/>
    <property type="match status" value="3"/>
</dbReference>
<dbReference type="CDD" id="cd00087">
    <property type="entry name" value="FReD"/>
    <property type="match status" value="1"/>
</dbReference>
<dbReference type="PROSITE" id="PS51406">
    <property type="entry name" value="FIBRINOGEN_C_2"/>
    <property type="match status" value="1"/>
</dbReference>
<dbReference type="AlphaFoldDB" id="A0A6P8HHX9"/>
<dbReference type="Gene3D" id="3.90.215.10">
    <property type="entry name" value="Gamma Fibrinogen, chain A, domain 1"/>
    <property type="match status" value="1"/>
</dbReference>
<dbReference type="PROSITE" id="PS00514">
    <property type="entry name" value="FIBRINOGEN_C_1"/>
    <property type="match status" value="1"/>
</dbReference>
<dbReference type="InterPro" id="IPR036179">
    <property type="entry name" value="Ig-like_dom_sf"/>
</dbReference>
<organism evidence="6 7">
    <name type="scientific">Actinia tenebrosa</name>
    <name type="common">Australian red waratah sea anemone</name>
    <dbReference type="NCBI Taxonomy" id="6105"/>
    <lineage>
        <taxon>Eukaryota</taxon>
        <taxon>Metazoa</taxon>
        <taxon>Cnidaria</taxon>
        <taxon>Anthozoa</taxon>
        <taxon>Hexacorallia</taxon>
        <taxon>Actiniaria</taxon>
        <taxon>Actiniidae</taxon>
        <taxon>Actinia</taxon>
    </lineage>
</organism>
<dbReference type="Proteomes" id="UP000515163">
    <property type="component" value="Unplaced"/>
</dbReference>
<dbReference type="InterPro" id="IPR013098">
    <property type="entry name" value="Ig_I-set"/>
</dbReference>
<evidence type="ECO:0000313" key="7">
    <source>
        <dbReference type="RefSeq" id="XP_031552222.1"/>
    </source>
</evidence>
<dbReference type="RefSeq" id="XP_031552222.1">
    <property type="nucleotide sequence ID" value="XM_031696362.1"/>
</dbReference>
<dbReference type="InterPro" id="IPR020837">
    <property type="entry name" value="Fibrinogen_CS"/>
</dbReference>
<evidence type="ECO:0000259" key="4">
    <source>
        <dbReference type="PROSITE" id="PS50835"/>
    </source>
</evidence>
<dbReference type="SMART" id="SM00408">
    <property type="entry name" value="IGc2"/>
    <property type="match status" value="3"/>
</dbReference>
<evidence type="ECO:0000256" key="2">
    <source>
        <dbReference type="ARBA" id="ARBA00022530"/>
    </source>
</evidence>
<dbReference type="SMART" id="SM00406">
    <property type="entry name" value="IGv"/>
    <property type="match status" value="2"/>
</dbReference>
<dbReference type="PROSITE" id="PS50835">
    <property type="entry name" value="IG_LIKE"/>
    <property type="match status" value="3"/>
</dbReference>
<name>A0A6P8HHX9_ACTTE</name>
<dbReference type="Pfam" id="PF07679">
    <property type="entry name" value="I-set"/>
    <property type="match status" value="1"/>
</dbReference>
<dbReference type="OrthoDB" id="5979006at2759"/>
<evidence type="ECO:0000259" key="5">
    <source>
        <dbReference type="PROSITE" id="PS51406"/>
    </source>
</evidence>
<sequence length="475" mass="53320">MISPPHLIVNESQSALFHYSIRGNPQPLFGWSKVGGSLDTTRSIVNSSRGILEIKHVTFSDSGIYQCNASSILGKALATTRLVVNYRPRVSLKKGPIYVKIGDNVTLPTCHVMGHPKPRVTWSRSIGKLPSNRTLTRDNELTLFNVVKDDSGTYVCTSDNFLGSDAAGCVLVVVQLPVFVVRPPNISYAIVGSSLTLNCSAKGDPEQVISWRRENGALPSGRYEITPNGSLVLRNIQASDDDIYVCSATSAGVFDVQVKSTLNIFYHDCSEIYKSGERRSGVYTIKPDSERAFQVYCDMTTDGGGWTVFQRRQDGSVDFYRDWQQYKTGFGNLNGEFWLGNDYIHRLTEKTPSVLRVELEDWNRNKKYAKYGSFSVGDESDKYRLKVASYSGDAGDSLISHHNNLFSTKDRDNDKHQSKCTTLFGGAWWYRACYDSNLNGKYFGNKRDEKGIAWEGFHYDLSLKYSEMKIRPISF</sequence>
<keyword evidence="3" id="KW-1015">Disulfide bond</keyword>
<dbReference type="FunCoup" id="A0A6P8HHX9">
    <property type="interactions" value="475"/>
</dbReference>